<dbReference type="EMBL" id="BPLR01011451">
    <property type="protein sequence ID" value="GIY46635.1"/>
    <property type="molecule type" value="Genomic_DNA"/>
</dbReference>
<feature type="region of interest" description="Disordered" evidence="1">
    <location>
        <begin position="52"/>
        <end position="87"/>
    </location>
</feature>
<gene>
    <name evidence="2" type="ORF">CEXT_407591</name>
</gene>
<comment type="caution">
    <text evidence="2">The sequence shown here is derived from an EMBL/GenBank/DDBJ whole genome shotgun (WGS) entry which is preliminary data.</text>
</comment>
<name>A0AAV4TJU0_CAEEX</name>
<feature type="compositionally biased region" description="Low complexity" evidence="1">
    <location>
        <begin position="70"/>
        <end position="81"/>
    </location>
</feature>
<protein>
    <submittedName>
        <fullName evidence="2">Uncharacterized protein</fullName>
    </submittedName>
</protein>
<dbReference type="Proteomes" id="UP001054945">
    <property type="component" value="Unassembled WGS sequence"/>
</dbReference>
<evidence type="ECO:0000256" key="1">
    <source>
        <dbReference type="SAM" id="MobiDB-lite"/>
    </source>
</evidence>
<organism evidence="2 3">
    <name type="scientific">Caerostris extrusa</name>
    <name type="common">Bark spider</name>
    <name type="synonym">Caerostris bankana</name>
    <dbReference type="NCBI Taxonomy" id="172846"/>
    <lineage>
        <taxon>Eukaryota</taxon>
        <taxon>Metazoa</taxon>
        <taxon>Ecdysozoa</taxon>
        <taxon>Arthropoda</taxon>
        <taxon>Chelicerata</taxon>
        <taxon>Arachnida</taxon>
        <taxon>Araneae</taxon>
        <taxon>Araneomorphae</taxon>
        <taxon>Entelegynae</taxon>
        <taxon>Araneoidea</taxon>
        <taxon>Araneidae</taxon>
        <taxon>Caerostris</taxon>
    </lineage>
</organism>
<evidence type="ECO:0000313" key="2">
    <source>
        <dbReference type="EMBL" id="GIY46635.1"/>
    </source>
</evidence>
<sequence length="87" mass="9628">ETFDILIPPRTADADFRISILTSRSMWVREKIAGFYPSSLPATMTASCFSKSRARSPRDLTTSGYESEESSVSASKKVLSVTTWNDS</sequence>
<evidence type="ECO:0000313" key="3">
    <source>
        <dbReference type="Proteomes" id="UP001054945"/>
    </source>
</evidence>
<dbReference type="AlphaFoldDB" id="A0AAV4TJU0"/>
<reference evidence="2 3" key="1">
    <citation type="submission" date="2021-06" db="EMBL/GenBank/DDBJ databases">
        <title>Caerostris extrusa draft genome.</title>
        <authorList>
            <person name="Kono N."/>
            <person name="Arakawa K."/>
        </authorList>
    </citation>
    <scope>NUCLEOTIDE SEQUENCE [LARGE SCALE GENOMIC DNA]</scope>
</reference>
<feature type="non-terminal residue" evidence="2">
    <location>
        <position position="1"/>
    </location>
</feature>
<proteinExistence type="predicted"/>
<accession>A0AAV4TJU0</accession>
<keyword evidence="3" id="KW-1185">Reference proteome</keyword>